<protein>
    <submittedName>
        <fullName evidence="7">RsmB/NOP family class I SAM-dependent RNA methyltransferase</fullName>
        <ecNumber evidence="7">2.1.1.-</ecNumber>
    </submittedName>
</protein>
<dbReference type="EC" id="2.1.1.-" evidence="7"/>
<dbReference type="RefSeq" id="WP_377376764.1">
    <property type="nucleotide sequence ID" value="NZ_JBHSSW010000005.1"/>
</dbReference>
<dbReference type="PANTHER" id="PTHR22807">
    <property type="entry name" value="NOP2 YEAST -RELATED NOL1/NOP2/FMU SUN DOMAIN-CONTAINING"/>
    <property type="match status" value="1"/>
</dbReference>
<dbReference type="InterPro" id="IPR049560">
    <property type="entry name" value="MeTrfase_RsmB-F_NOP2_cat"/>
</dbReference>
<evidence type="ECO:0000313" key="8">
    <source>
        <dbReference type="Proteomes" id="UP001596303"/>
    </source>
</evidence>
<evidence type="ECO:0000313" key="7">
    <source>
        <dbReference type="EMBL" id="MFC6197610.1"/>
    </source>
</evidence>
<evidence type="ECO:0000256" key="1">
    <source>
        <dbReference type="ARBA" id="ARBA00022603"/>
    </source>
</evidence>
<dbReference type="Proteomes" id="UP001596303">
    <property type="component" value="Unassembled WGS sequence"/>
</dbReference>
<feature type="binding site" evidence="5">
    <location>
        <position position="290"/>
    </location>
    <ligand>
        <name>S-adenosyl-L-methionine</name>
        <dbReference type="ChEBI" id="CHEBI:59789"/>
    </ligand>
</feature>
<feature type="active site" description="Nucleophile" evidence="5">
    <location>
        <position position="359"/>
    </location>
</feature>
<dbReference type="Pfam" id="PF01189">
    <property type="entry name" value="Methyltr_RsmB-F"/>
    <property type="match status" value="1"/>
</dbReference>
<dbReference type="SUPFAM" id="SSF53335">
    <property type="entry name" value="S-adenosyl-L-methionine-dependent methyltransferases"/>
    <property type="match status" value="1"/>
</dbReference>
<evidence type="ECO:0000256" key="5">
    <source>
        <dbReference type="PROSITE-ProRule" id="PRU01023"/>
    </source>
</evidence>
<accession>A0ABW1S7R7</accession>
<dbReference type="InterPro" id="IPR035926">
    <property type="entry name" value="NusB-like_sf"/>
</dbReference>
<dbReference type="EMBL" id="JBHSSW010000005">
    <property type="protein sequence ID" value="MFC6197610.1"/>
    <property type="molecule type" value="Genomic_DNA"/>
</dbReference>
<dbReference type="InterPro" id="IPR023267">
    <property type="entry name" value="RCMT"/>
</dbReference>
<organism evidence="7 8">
    <name type="scientific">Ponticaulis profundi</name>
    <dbReference type="NCBI Taxonomy" id="2665222"/>
    <lineage>
        <taxon>Bacteria</taxon>
        <taxon>Pseudomonadati</taxon>
        <taxon>Pseudomonadota</taxon>
        <taxon>Alphaproteobacteria</taxon>
        <taxon>Hyphomonadales</taxon>
        <taxon>Hyphomonadaceae</taxon>
        <taxon>Ponticaulis</taxon>
    </lineage>
</organism>
<dbReference type="InterPro" id="IPR029063">
    <property type="entry name" value="SAM-dependent_MTases_sf"/>
</dbReference>
<keyword evidence="8" id="KW-1185">Reference proteome</keyword>
<keyword evidence="3 5" id="KW-0949">S-adenosyl-L-methionine</keyword>
<name>A0ABW1S7R7_9PROT</name>
<keyword evidence="2 5" id="KW-0808">Transferase</keyword>
<dbReference type="PRINTS" id="PR02008">
    <property type="entry name" value="RCMTFAMILY"/>
</dbReference>
<feature type="domain" description="SAM-dependent MTase RsmB/NOP-type" evidence="6">
    <location>
        <begin position="150"/>
        <end position="427"/>
    </location>
</feature>
<dbReference type="GO" id="GO:0032259">
    <property type="term" value="P:methylation"/>
    <property type="evidence" value="ECO:0007669"/>
    <property type="project" value="UniProtKB-KW"/>
</dbReference>
<comment type="caution">
    <text evidence="7">The sequence shown here is derived from an EMBL/GenBank/DDBJ whole genome shotgun (WGS) entry which is preliminary data.</text>
</comment>
<dbReference type="PROSITE" id="PS51686">
    <property type="entry name" value="SAM_MT_RSMB_NOP"/>
    <property type="match status" value="1"/>
</dbReference>
<keyword evidence="1 5" id="KW-0489">Methyltransferase</keyword>
<evidence type="ECO:0000259" key="6">
    <source>
        <dbReference type="PROSITE" id="PS51686"/>
    </source>
</evidence>
<dbReference type="Gene3D" id="3.40.50.150">
    <property type="entry name" value="Vaccinia Virus protein VP39"/>
    <property type="match status" value="1"/>
</dbReference>
<keyword evidence="4 5" id="KW-0694">RNA-binding</keyword>
<dbReference type="PANTHER" id="PTHR22807:SF61">
    <property type="entry name" value="NOL1_NOP2_SUN FAMILY PROTEIN _ ANTITERMINATION NUSB DOMAIN-CONTAINING PROTEIN"/>
    <property type="match status" value="1"/>
</dbReference>
<gene>
    <name evidence="7" type="ORF">ACFQDM_05945</name>
</gene>
<feature type="binding site" evidence="5">
    <location>
        <position position="306"/>
    </location>
    <ligand>
        <name>S-adenosyl-L-methionine</name>
        <dbReference type="ChEBI" id="CHEBI:59789"/>
    </ligand>
</feature>
<dbReference type="Pfam" id="PF01029">
    <property type="entry name" value="NusB"/>
    <property type="match status" value="1"/>
</dbReference>
<sequence>MSTQNTRSAAVSLLIRVLDHRQTLDEALSQDERFNALEGSDRGFARAIASAAIRQLGQIHTVLARHVKGRPYPQLDSEVRHVLCVGAAQICCLKTPLHAAVSETVDCARDFDGARRAGGLINAVLRKLGPDSLDDLQMPTISVWPRKFQQLLIDEIGAETAGRLATAQLEAPPLDLTAKAERNTWAEELGGEPLGPHSIRLSGGNVEEMQGYDEGAWWVQDVAATLPVALLATAEKGRALDMCAAPGGKTLQLAALGFDVTAIDRSAKRLRLVEQNLQRTRMKAECIAADATKWTNETPFDAVLVDAPCSSLGTLRRHPESPWIKSPDDLARFPDIQFRLLQHAASLTADNGQLVYCVCTPLGRESLDIVSKFLAENPDWQRKPVAADEVPGFKKSITEHGDVLTLPPWETHNGGCDAFFMARLVKKSG</sequence>
<evidence type="ECO:0000256" key="4">
    <source>
        <dbReference type="ARBA" id="ARBA00022884"/>
    </source>
</evidence>
<feature type="binding site" evidence="5">
    <location>
        <begin position="243"/>
        <end position="249"/>
    </location>
    <ligand>
        <name>S-adenosyl-L-methionine</name>
        <dbReference type="ChEBI" id="CHEBI:59789"/>
    </ligand>
</feature>
<evidence type="ECO:0000256" key="3">
    <source>
        <dbReference type="ARBA" id="ARBA00022691"/>
    </source>
</evidence>
<dbReference type="Gene3D" id="1.10.940.10">
    <property type="entry name" value="NusB-like"/>
    <property type="match status" value="1"/>
</dbReference>
<dbReference type="SUPFAM" id="SSF48013">
    <property type="entry name" value="NusB-like"/>
    <property type="match status" value="1"/>
</dbReference>
<comment type="similarity">
    <text evidence="5">Belongs to the class I-like SAM-binding methyltransferase superfamily. RsmB/NOP family.</text>
</comment>
<dbReference type="GO" id="GO:0008168">
    <property type="term" value="F:methyltransferase activity"/>
    <property type="evidence" value="ECO:0007669"/>
    <property type="project" value="UniProtKB-KW"/>
</dbReference>
<dbReference type="InterPro" id="IPR006027">
    <property type="entry name" value="NusB_RsmB_TIM44"/>
</dbReference>
<dbReference type="CDD" id="cd02440">
    <property type="entry name" value="AdoMet_MTases"/>
    <property type="match status" value="1"/>
</dbReference>
<proteinExistence type="inferred from homology"/>
<evidence type="ECO:0000256" key="2">
    <source>
        <dbReference type="ARBA" id="ARBA00022679"/>
    </source>
</evidence>
<dbReference type="InterPro" id="IPR001678">
    <property type="entry name" value="MeTrfase_RsmB-F_NOP2_dom"/>
</dbReference>
<reference evidence="8" key="1">
    <citation type="journal article" date="2019" name="Int. J. Syst. Evol. Microbiol.">
        <title>The Global Catalogue of Microorganisms (GCM) 10K type strain sequencing project: providing services to taxonomists for standard genome sequencing and annotation.</title>
        <authorList>
            <consortium name="The Broad Institute Genomics Platform"/>
            <consortium name="The Broad Institute Genome Sequencing Center for Infectious Disease"/>
            <person name="Wu L."/>
            <person name="Ma J."/>
        </authorList>
    </citation>
    <scope>NUCLEOTIDE SEQUENCE [LARGE SCALE GENOMIC DNA]</scope>
    <source>
        <strain evidence="8">CGMCC-1.15741</strain>
    </source>
</reference>
<feature type="binding site" evidence="5">
    <location>
        <position position="264"/>
    </location>
    <ligand>
        <name>S-adenosyl-L-methionine</name>
        <dbReference type="ChEBI" id="CHEBI:59789"/>
    </ligand>
</feature>